<keyword evidence="3" id="KW-1185">Reference proteome</keyword>
<reference evidence="2 3" key="1">
    <citation type="submission" date="2017-07" db="EMBL/GenBank/DDBJ databases">
        <authorList>
            <person name="Talla V."/>
            <person name="Backstrom N."/>
        </authorList>
    </citation>
    <scope>NUCLEOTIDE SEQUENCE [LARGE SCALE GENOMIC DNA]</scope>
</reference>
<sequence length="175" mass="20507">MGRKLMHVEDDEIERDRGYEEARAVLGDDNERQEEIETHRRSYNDREQISKLSPKFQKDDLLNLNWKGPMPLYPEEVNRMIKQAVMQNYNVRLPVHSRDNKVVDDRPESEKSDSYYVDDNNKYDNLVGLAQAYSDYGVLEGKKDLTTTSDAKTNEGYTLFESLIPSGLRRKKKEQ</sequence>
<dbReference type="EMBL" id="FZQP02005332">
    <property type="protein sequence ID" value="VVD01389.1"/>
    <property type="molecule type" value="Genomic_DNA"/>
</dbReference>
<evidence type="ECO:0000313" key="3">
    <source>
        <dbReference type="Proteomes" id="UP000324832"/>
    </source>
</evidence>
<protein>
    <submittedName>
        <fullName evidence="2">Uncharacterized protein</fullName>
    </submittedName>
</protein>
<organism evidence="2 3">
    <name type="scientific">Leptidea sinapis</name>
    <dbReference type="NCBI Taxonomy" id="189913"/>
    <lineage>
        <taxon>Eukaryota</taxon>
        <taxon>Metazoa</taxon>
        <taxon>Ecdysozoa</taxon>
        <taxon>Arthropoda</taxon>
        <taxon>Hexapoda</taxon>
        <taxon>Insecta</taxon>
        <taxon>Pterygota</taxon>
        <taxon>Neoptera</taxon>
        <taxon>Endopterygota</taxon>
        <taxon>Lepidoptera</taxon>
        <taxon>Glossata</taxon>
        <taxon>Ditrysia</taxon>
        <taxon>Papilionoidea</taxon>
        <taxon>Pieridae</taxon>
        <taxon>Dismorphiinae</taxon>
        <taxon>Leptidea</taxon>
    </lineage>
</organism>
<name>A0A5E4QW02_9NEOP</name>
<evidence type="ECO:0000256" key="1">
    <source>
        <dbReference type="SAM" id="MobiDB-lite"/>
    </source>
</evidence>
<gene>
    <name evidence="2" type="ORF">LSINAPIS_LOCUS11819</name>
</gene>
<feature type="region of interest" description="Disordered" evidence="1">
    <location>
        <begin position="19"/>
        <end position="54"/>
    </location>
</feature>
<dbReference type="Proteomes" id="UP000324832">
    <property type="component" value="Unassembled WGS sequence"/>
</dbReference>
<feature type="compositionally biased region" description="Basic and acidic residues" evidence="1">
    <location>
        <begin position="29"/>
        <end position="49"/>
    </location>
</feature>
<accession>A0A5E4QW02</accession>
<evidence type="ECO:0000313" key="2">
    <source>
        <dbReference type="EMBL" id="VVD01389.1"/>
    </source>
</evidence>
<dbReference type="AlphaFoldDB" id="A0A5E4QW02"/>
<proteinExistence type="predicted"/>